<dbReference type="Proteomes" id="UP001201980">
    <property type="component" value="Unassembled WGS sequence"/>
</dbReference>
<dbReference type="Gene3D" id="2.70.100.10">
    <property type="entry name" value="Glycoside hydrolase, family 7, domain"/>
    <property type="match status" value="2"/>
</dbReference>
<name>A0AAD5RV47_9PEZI</name>
<comment type="caution">
    <text evidence="11">The sequence shown here is derived from an EMBL/GenBank/DDBJ whole genome shotgun (WGS) entry which is preliminary data.</text>
</comment>
<accession>A0AAD5RV47</accession>
<dbReference type="Pfam" id="PF00840">
    <property type="entry name" value="Glyco_hydro_7"/>
    <property type="match status" value="2"/>
</dbReference>
<dbReference type="GO" id="GO:0030245">
    <property type="term" value="P:cellulose catabolic process"/>
    <property type="evidence" value="ECO:0007669"/>
    <property type="project" value="UniProtKB-KW"/>
</dbReference>
<dbReference type="InterPro" id="IPR037019">
    <property type="entry name" value="Glyco_hydro_7_sf"/>
</dbReference>
<keyword evidence="7" id="KW-0119">Carbohydrate metabolism</keyword>
<keyword evidence="9" id="KW-0624">Polysaccharide degradation</keyword>
<protein>
    <recommendedName>
        <fullName evidence="3">cellulose 1,4-beta-cellobiosidase (non-reducing end)</fullName>
        <ecNumber evidence="3">3.2.1.91</ecNumber>
    </recommendedName>
</protein>
<evidence type="ECO:0000256" key="7">
    <source>
        <dbReference type="ARBA" id="ARBA00023277"/>
    </source>
</evidence>
<evidence type="ECO:0000256" key="6">
    <source>
        <dbReference type="ARBA" id="ARBA00023001"/>
    </source>
</evidence>
<evidence type="ECO:0000256" key="5">
    <source>
        <dbReference type="ARBA" id="ARBA00022801"/>
    </source>
</evidence>
<evidence type="ECO:0000256" key="2">
    <source>
        <dbReference type="ARBA" id="ARBA00006044"/>
    </source>
</evidence>
<dbReference type="InterPro" id="IPR001722">
    <property type="entry name" value="Glyco_hydro_7"/>
</dbReference>
<evidence type="ECO:0000313" key="12">
    <source>
        <dbReference type="Proteomes" id="UP001201980"/>
    </source>
</evidence>
<keyword evidence="12" id="KW-1185">Reference proteome</keyword>
<feature type="chain" id="PRO_5042006294" description="cellulose 1,4-beta-cellobiosidase (non-reducing end)" evidence="10">
    <location>
        <begin position="20"/>
        <end position="146"/>
    </location>
</feature>
<evidence type="ECO:0000256" key="10">
    <source>
        <dbReference type="SAM" id="SignalP"/>
    </source>
</evidence>
<evidence type="ECO:0000256" key="9">
    <source>
        <dbReference type="ARBA" id="ARBA00023326"/>
    </source>
</evidence>
<dbReference type="AlphaFoldDB" id="A0AAD5RV47"/>
<dbReference type="PANTHER" id="PTHR33753">
    <property type="entry name" value="1,4-BETA-D-GLUCAN CELLOBIOHYDROLASE B"/>
    <property type="match status" value="1"/>
</dbReference>
<feature type="signal peptide" evidence="10">
    <location>
        <begin position="1"/>
        <end position="19"/>
    </location>
</feature>
<dbReference type="GO" id="GO:0016162">
    <property type="term" value="F:cellulose 1,4-beta-cellobiosidase activity"/>
    <property type="evidence" value="ECO:0007669"/>
    <property type="project" value="UniProtKB-EC"/>
</dbReference>
<evidence type="ECO:0000256" key="3">
    <source>
        <dbReference type="ARBA" id="ARBA00012561"/>
    </source>
</evidence>
<evidence type="ECO:0000313" key="11">
    <source>
        <dbReference type="EMBL" id="KAJ2904128.1"/>
    </source>
</evidence>
<keyword evidence="5" id="KW-0378">Hydrolase</keyword>
<dbReference type="EMBL" id="JAKWBI020000062">
    <property type="protein sequence ID" value="KAJ2904128.1"/>
    <property type="molecule type" value="Genomic_DNA"/>
</dbReference>
<comment type="catalytic activity">
    <reaction evidence="1">
        <text>Hydrolysis of (1-&gt;4)-beta-D-glucosidic linkages in cellulose and cellotetraose, releasing cellobiose from the non-reducing ends of the chains.</text>
        <dbReference type="EC" id="3.2.1.91"/>
    </reaction>
</comment>
<dbReference type="EC" id="3.2.1.91" evidence="3"/>
<gene>
    <name evidence="11" type="ORF">MKZ38_008846</name>
</gene>
<evidence type="ECO:0000256" key="1">
    <source>
        <dbReference type="ARBA" id="ARBA00001641"/>
    </source>
</evidence>
<keyword evidence="4 10" id="KW-0732">Signal</keyword>
<keyword evidence="8" id="KW-0326">Glycosidase</keyword>
<evidence type="ECO:0000256" key="8">
    <source>
        <dbReference type="ARBA" id="ARBA00023295"/>
    </source>
</evidence>
<organism evidence="11 12">
    <name type="scientific">Zalerion maritima</name>
    <dbReference type="NCBI Taxonomy" id="339359"/>
    <lineage>
        <taxon>Eukaryota</taxon>
        <taxon>Fungi</taxon>
        <taxon>Dikarya</taxon>
        <taxon>Ascomycota</taxon>
        <taxon>Pezizomycotina</taxon>
        <taxon>Sordariomycetes</taxon>
        <taxon>Lulworthiomycetidae</taxon>
        <taxon>Lulworthiales</taxon>
        <taxon>Lulworthiaceae</taxon>
        <taxon>Zalerion</taxon>
    </lineage>
</organism>
<comment type="similarity">
    <text evidence="2">Belongs to the glycosyl hydrolase 7 (cellulase C) family.</text>
</comment>
<dbReference type="PANTHER" id="PTHR33753:SF2">
    <property type="entry name" value="GLYCOSIDE HYDROLASE FAMILY 7 PROTEIN"/>
    <property type="match status" value="1"/>
</dbReference>
<sequence length="146" mass="14975">MAQLSEAAVLAVLVASAAAQQAGTEQSETHPSMSWKQCSSGGSCTTVQGSVVIDSNWRWVHNVDGDLDCGLNGAVYFVMMDSDGGMSRYSTNQAGAKYGTGYCDAQCARDPKFVGGEGNYEGWGPSTNDANAGVGNLGGCCAGNLS</sequence>
<dbReference type="SUPFAM" id="SSF49899">
    <property type="entry name" value="Concanavalin A-like lectins/glucanases"/>
    <property type="match status" value="1"/>
</dbReference>
<keyword evidence="6" id="KW-0136">Cellulose degradation</keyword>
<proteinExistence type="inferred from homology"/>
<evidence type="ECO:0000256" key="4">
    <source>
        <dbReference type="ARBA" id="ARBA00022729"/>
    </source>
</evidence>
<reference evidence="11" key="1">
    <citation type="submission" date="2022-07" db="EMBL/GenBank/DDBJ databases">
        <title>Draft genome sequence of Zalerion maritima ATCC 34329, a (micro)plastics degrading marine fungus.</title>
        <authorList>
            <person name="Paco A."/>
            <person name="Goncalves M.F.M."/>
            <person name="Rocha-Santos T.A.P."/>
            <person name="Alves A."/>
        </authorList>
    </citation>
    <scope>NUCLEOTIDE SEQUENCE</scope>
    <source>
        <strain evidence="11">ATCC 34329</strain>
    </source>
</reference>
<dbReference type="InterPro" id="IPR013320">
    <property type="entry name" value="ConA-like_dom_sf"/>
</dbReference>